<accession>A0A183HT76</accession>
<evidence type="ECO:0000313" key="3">
    <source>
        <dbReference type="EMBL" id="VDO70497.1"/>
    </source>
</evidence>
<evidence type="ECO:0000256" key="2">
    <source>
        <dbReference type="SAM" id="Phobius"/>
    </source>
</evidence>
<evidence type="ECO:0000256" key="1">
    <source>
        <dbReference type="SAM" id="MobiDB-lite"/>
    </source>
</evidence>
<keyword evidence="4" id="KW-1185">Reference proteome</keyword>
<dbReference type="AlphaFoldDB" id="A0A183HT76"/>
<dbReference type="EMBL" id="UZAJ01014508">
    <property type="protein sequence ID" value="VDO70497.1"/>
    <property type="molecule type" value="Genomic_DNA"/>
</dbReference>
<gene>
    <name evidence="3" type="ORF">OFLC_LOCUS10683</name>
</gene>
<dbReference type="Proteomes" id="UP000267606">
    <property type="component" value="Unassembled WGS sequence"/>
</dbReference>
<feature type="region of interest" description="Disordered" evidence="1">
    <location>
        <begin position="1"/>
        <end position="37"/>
    </location>
</feature>
<evidence type="ECO:0000313" key="5">
    <source>
        <dbReference type="WBParaSite" id="OFLC_0001068801-mRNA-1"/>
    </source>
</evidence>
<protein>
    <submittedName>
        <fullName evidence="5">Transmembrane protein</fullName>
    </submittedName>
</protein>
<keyword evidence="2" id="KW-0812">Transmembrane</keyword>
<dbReference type="WBParaSite" id="OFLC_0001068801-mRNA-1">
    <property type="protein sequence ID" value="OFLC_0001068801-mRNA-1"/>
    <property type="gene ID" value="OFLC_0001068801"/>
</dbReference>
<name>A0A183HT76_9BILA</name>
<reference evidence="3 4" key="2">
    <citation type="submission" date="2018-11" db="EMBL/GenBank/DDBJ databases">
        <authorList>
            <consortium name="Pathogen Informatics"/>
        </authorList>
    </citation>
    <scope>NUCLEOTIDE SEQUENCE [LARGE SCALE GENOMIC DNA]</scope>
</reference>
<feature type="transmembrane region" description="Helical" evidence="2">
    <location>
        <begin position="44"/>
        <end position="64"/>
    </location>
</feature>
<sequence length="74" mass="8770">MGNKESTNYHETGKITRQTSNKRHSRTTSPVRTRSESIPHPQRLFDFQFNIPLIICDLIFAILFQQLHFNFNSY</sequence>
<evidence type="ECO:0000313" key="4">
    <source>
        <dbReference type="Proteomes" id="UP000267606"/>
    </source>
</evidence>
<keyword evidence="2" id="KW-0472">Membrane</keyword>
<reference evidence="5" key="1">
    <citation type="submission" date="2016-06" db="UniProtKB">
        <authorList>
            <consortium name="WormBaseParasite"/>
        </authorList>
    </citation>
    <scope>IDENTIFICATION</scope>
</reference>
<proteinExistence type="predicted"/>
<organism evidence="5">
    <name type="scientific">Onchocerca flexuosa</name>
    <dbReference type="NCBI Taxonomy" id="387005"/>
    <lineage>
        <taxon>Eukaryota</taxon>
        <taxon>Metazoa</taxon>
        <taxon>Ecdysozoa</taxon>
        <taxon>Nematoda</taxon>
        <taxon>Chromadorea</taxon>
        <taxon>Rhabditida</taxon>
        <taxon>Spirurina</taxon>
        <taxon>Spiruromorpha</taxon>
        <taxon>Filarioidea</taxon>
        <taxon>Onchocercidae</taxon>
        <taxon>Onchocerca</taxon>
    </lineage>
</organism>
<keyword evidence="2" id="KW-1133">Transmembrane helix</keyword>